<comment type="catalytic activity">
    <reaction evidence="8 9">
        <text>(2S,6S)-2,6-diaminopimelate + 2-oxoglutarate = (S)-2,3,4,5-tetrahydrodipicolinate + L-glutamate + H2O + H(+)</text>
        <dbReference type="Rhea" id="RHEA:23988"/>
        <dbReference type="ChEBI" id="CHEBI:15377"/>
        <dbReference type="ChEBI" id="CHEBI:15378"/>
        <dbReference type="ChEBI" id="CHEBI:16810"/>
        <dbReference type="ChEBI" id="CHEBI:16845"/>
        <dbReference type="ChEBI" id="CHEBI:29985"/>
        <dbReference type="ChEBI" id="CHEBI:57609"/>
        <dbReference type="EC" id="2.6.1.83"/>
    </reaction>
</comment>
<comment type="subunit">
    <text evidence="9">Homodimer.</text>
</comment>
<dbReference type="Pfam" id="PF00155">
    <property type="entry name" value="Aminotran_1_2"/>
    <property type="match status" value="1"/>
</dbReference>
<feature type="binding site" evidence="9">
    <location>
        <position position="14"/>
    </location>
    <ligand>
        <name>substrate</name>
    </ligand>
</feature>
<feature type="binding site" evidence="9">
    <location>
        <position position="131"/>
    </location>
    <ligand>
        <name>pyridoxal 5'-phosphate</name>
        <dbReference type="ChEBI" id="CHEBI:597326"/>
    </ligand>
</feature>
<dbReference type="NCBIfam" id="TIGR03542">
    <property type="entry name" value="DAPAT_plant"/>
    <property type="match status" value="1"/>
</dbReference>
<dbReference type="Gene3D" id="3.40.640.10">
    <property type="entry name" value="Type I PLP-dependent aspartate aminotransferase-like (Major domain)"/>
    <property type="match status" value="1"/>
</dbReference>
<dbReference type="InterPro" id="IPR015421">
    <property type="entry name" value="PyrdxlP-dep_Trfase_major"/>
</dbReference>
<feature type="binding site" evidence="9">
    <location>
        <position position="41"/>
    </location>
    <ligand>
        <name>substrate</name>
    </ligand>
</feature>
<reference evidence="11" key="2">
    <citation type="submission" date="2021-04" db="EMBL/GenBank/DDBJ databases">
        <authorList>
            <person name="Gilroy R."/>
        </authorList>
    </citation>
    <scope>NUCLEOTIDE SEQUENCE</scope>
    <source>
        <strain evidence="11">12435</strain>
    </source>
</reference>
<evidence type="ECO:0000256" key="1">
    <source>
        <dbReference type="ARBA" id="ARBA00001933"/>
    </source>
</evidence>
<evidence type="ECO:0000256" key="3">
    <source>
        <dbReference type="ARBA" id="ARBA00013138"/>
    </source>
</evidence>
<feature type="binding site" evidence="9">
    <location>
        <position position="274"/>
    </location>
    <ligand>
        <name>substrate</name>
    </ligand>
</feature>
<evidence type="ECO:0000256" key="7">
    <source>
        <dbReference type="ARBA" id="ARBA00022898"/>
    </source>
</evidence>
<dbReference type="PANTHER" id="PTHR43144">
    <property type="entry name" value="AMINOTRANSFERASE"/>
    <property type="match status" value="1"/>
</dbReference>
<feature type="modified residue" description="N6-(pyridoxal phosphate)lysine" evidence="9">
    <location>
        <position position="238"/>
    </location>
</feature>
<dbReference type="EMBL" id="DXHS01000103">
    <property type="protein sequence ID" value="HIW02942.1"/>
    <property type="molecule type" value="Genomic_DNA"/>
</dbReference>
<dbReference type="CDD" id="cd00609">
    <property type="entry name" value="AAT_like"/>
    <property type="match status" value="1"/>
</dbReference>
<reference evidence="11" key="1">
    <citation type="journal article" date="2021" name="PeerJ">
        <title>Extensive microbial diversity within the chicken gut microbiome revealed by metagenomics and culture.</title>
        <authorList>
            <person name="Gilroy R."/>
            <person name="Ravi A."/>
            <person name="Getino M."/>
            <person name="Pursley I."/>
            <person name="Horton D.L."/>
            <person name="Alikhan N.F."/>
            <person name="Baker D."/>
            <person name="Gharbi K."/>
            <person name="Hall N."/>
            <person name="Watson M."/>
            <person name="Adriaenssens E.M."/>
            <person name="Foster-Nyarko E."/>
            <person name="Jarju S."/>
            <person name="Secka A."/>
            <person name="Antonio M."/>
            <person name="Oren A."/>
            <person name="Chaudhuri R.R."/>
            <person name="La Ragione R."/>
            <person name="Hildebrand F."/>
            <person name="Pallen M.J."/>
        </authorList>
    </citation>
    <scope>NUCLEOTIDE SEQUENCE</scope>
    <source>
        <strain evidence="11">12435</strain>
    </source>
</reference>
<comment type="caution">
    <text evidence="11">The sequence shown here is derived from an EMBL/GenBank/DDBJ whole genome shotgun (WGS) entry which is preliminary data.</text>
</comment>
<evidence type="ECO:0000256" key="9">
    <source>
        <dbReference type="HAMAP-Rule" id="MF_01642"/>
    </source>
</evidence>
<comment type="cofactor">
    <cofactor evidence="1 9">
        <name>pyridoxal 5'-phosphate</name>
        <dbReference type="ChEBI" id="CHEBI:597326"/>
    </cofactor>
</comment>
<protein>
    <recommendedName>
        <fullName evidence="4 9">LL-diaminopimelate aminotransferase</fullName>
        <shortName evidence="9">DAP-AT</shortName>
        <shortName evidence="9">DAP-aminotransferase</shortName>
        <shortName evidence="9">LL-DAP-aminotransferase</shortName>
        <ecNumber evidence="3 9">2.6.1.83</ecNumber>
    </recommendedName>
</protein>
<dbReference type="InterPro" id="IPR004839">
    <property type="entry name" value="Aminotransferase_I/II_large"/>
</dbReference>
<evidence type="ECO:0000256" key="6">
    <source>
        <dbReference type="ARBA" id="ARBA00022679"/>
    </source>
</evidence>
<accession>A0A9D1Q2A1</accession>
<comment type="similarity">
    <text evidence="9">Belongs to the class-I pyridoxal-phosphate-dependent aminotransferase family. LL-diaminopimelate aminotransferase subfamily.</text>
</comment>
<feature type="binding site" evidence="9">
    <location>
        <position position="71"/>
    </location>
    <ligand>
        <name>pyridoxal 5'-phosphate</name>
        <dbReference type="ChEBI" id="CHEBI:597326"/>
    </ligand>
</feature>
<dbReference type="GO" id="GO:0030170">
    <property type="term" value="F:pyridoxal phosphate binding"/>
    <property type="evidence" value="ECO:0007669"/>
    <property type="project" value="UniProtKB-UniRule"/>
</dbReference>
<feature type="binding site" evidence="9">
    <location>
        <position position="368"/>
    </location>
    <ligand>
        <name>substrate</name>
    </ligand>
</feature>
<evidence type="ECO:0000256" key="5">
    <source>
        <dbReference type="ARBA" id="ARBA00022576"/>
    </source>
</evidence>
<dbReference type="InterPro" id="IPR015424">
    <property type="entry name" value="PyrdxlP-dep_Trfase"/>
</dbReference>
<dbReference type="HAMAP" id="MF_01642">
    <property type="entry name" value="DapL_aminotrans_1"/>
    <property type="match status" value="1"/>
</dbReference>
<evidence type="ECO:0000313" key="11">
    <source>
        <dbReference type="EMBL" id="HIW02942.1"/>
    </source>
</evidence>
<dbReference type="EC" id="2.6.1.83" evidence="3 9"/>
<feature type="binding site" evidence="9">
    <location>
        <position position="131"/>
    </location>
    <ligand>
        <name>substrate</name>
    </ligand>
</feature>
<dbReference type="Gene3D" id="3.90.1150.10">
    <property type="entry name" value="Aspartate Aminotransferase, domain 1"/>
    <property type="match status" value="1"/>
</dbReference>
<feature type="binding site" evidence="9">
    <location>
        <begin position="235"/>
        <end position="237"/>
    </location>
    <ligand>
        <name>pyridoxal 5'-phosphate</name>
        <dbReference type="ChEBI" id="CHEBI:597326"/>
    </ligand>
</feature>
<dbReference type="InterPro" id="IPR015422">
    <property type="entry name" value="PyrdxlP-dep_Trfase_small"/>
</dbReference>
<proteinExistence type="inferred from homology"/>
<name>A0A9D1Q2A1_9FIRM</name>
<feature type="domain" description="Aminotransferase class I/classII large" evidence="10">
    <location>
        <begin position="34"/>
        <end position="385"/>
    </location>
</feature>
<sequence>MKLNTNYDNVKDSYLFVEISKRVSAYTAENPSAKLIRMGIGDVTRPLAPCVVEAGMKAMAEMGNAETFRGYSPDSQGYDFLRERISAYYARFGVKVSPHEIHVSDGAKSDCGNIVDMFDRDNVVLVPDPVYPVYVDSNIMSGRKIIYCDATEENGFAPLPDDSVKCDIIYLCSPNNPTGSAFTYDGLKKWVDYAAKQGAIIVYDAAYEAFITDDNVPRSIFAVDGARECAVELCSFSKTAGFTGVRCGYTVVPDELCGGKFAKMWARRQSTKFNGTSYIQQRMAEAAYSDEGIKQNMENIAAYRKNADLISAALGEMGIYHTGGKNSPYIWLKCGTDSWTFFDRFLKEANVVGTPGSGFGRNGEGFFRLTAFNTYENTKEALERIKKVL</sequence>
<evidence type="ECO:0000259" key="10">
    <source>
        <dbReference type="Pfam" id="PF00155"/>
    </source>
</evidence>
<keyword evidence="5 9" id="KW-0032">Aminotransferase</keyword>
<dbReference type="SUPFAM" id="SSF53383">
    <property type="entry name" value="PLP-dependent transferases"/>
    <property type="match status" value="1"/>
</dbReference>
<feature type="binding site" evidence="9">
    <location>
        <position position="274"/>
    </location>
    <ligand>
        <name>pyridoxal 5'-phosphate</name>
        <dbReference type="ChEBI" id="CHEBI:597326"/>
    </ligand>
</feature>
<feature type="binding site" evidence="9">
    <location>
        <position position="176"/>
    </location>
    <ligand>
        <name>pyridoxal 5'-phosphate</name>
        <dbReference type="ChEBI" id="CHEBI:597326"/>
    </ligand>
</feature>
<dbReference type="GO" id="GO:0033362">
    <property type="term" value="P:lysine biosynthetic process via diaminopimelate, diaminopimelate-aminotransferase pathway"/>
    <property type="evidence" value="ECO:0007669"/>
    <property type="project" value="UniProtKB-UniRule"/>
</dbReference>
<evidence type="ECO:0000256" key="8">
    <source>
        <dbReference type="ARBA" id="ARBA00051934"/>
    </source>
</evidence>
<feature type="binding site" evidence="9">
    <location>
        <position position="246"/>
    </location>
    <ligand>
        <name>pyridoxal 5'-phosphate</name>
        <dbReference type="ChEBI" id="CHEBI:597326"/>
    </ligand>
</feature>
<keyword evidence="7 9" id="KW-0663">Pyridoxal phosphate</keyword>
<dbReference type="Proteomes" id="UP000823990">
    <property type="component" value="Unassembled WGS sequence"/>
</dbReference>
<feature type="binding site" evidence="9">
    <location>
        <begin position="107"/>
        <end position="108"/>
    </location>
    <ligand>
        <name>pyridoxal 5'-phosphate</name>
        <dbReference type="ChEBI" id="CHEBI:597326"/>
    </ligand>
</feature>
<comment type="pathway">
    <text evidence="2 9">Amino-acid biosynthesis; L-lysine biosynthesis via DAP pathway; LL-2,6-diaminopimelate from (S)-tetrahydrodipicolinate (aminotransferase route): step 1/1.</text>
</comment>
<comment type="function">
    <text evidence="9">Involved in the synthesis of meso-diaminopimelate (m-DAP or DL-DAP), required for both lysine and peptidoglycan biosynthesis. Catalyzes the direct conversion of tetrahydrodipicolinate to LL-diaminopimelate.</text>
</comment>
<dbReference type="FunFam" id="3.40.640.10:FF:000099">
    <property type="entry name" value="LL-diaminopimelate aminotransferase, chloroplastic"/>
    <property type="match status" value="1"/>
</dbReference>
<keyword evidence="6 9" id="KW-0808">Transferase</keyword>
<dbReference type="InterPro" id="IPR019942">
    <property type="entry name" value="DapL/ALD1"/>
</dbReference>
<feature type="binding site" evidence="9">
    <location>
        <position position="108"/>
    </location>
    <ligand>
        <name>substrate</name>
    </ligand>
</feature>
<dbReference type="AlphaFoldDB" id="A0A9D1Q2A1"/>
<evidence type="ECO:0000256" key="4">
    <source>
        <dbReference type="ARBA" id="ARBA00018052"/>
    </source>
</evidence>
<organism evidence="11 12">
    <name type="scientific">Candidatus Protoclostridium stercorigallinarum</name>
    <dbReference type="NCBI Taxonomy" id="2838741"/>
    <lineage>
        <taxon>Bacteria</taxon>
        <taxon>Bacillati</taxon>
        <taxon>Bacillota</taxon>
        <taxon>Clostridia</taxon>
        <taxon>Candidatus Protoclostridium</taxon>
    </lineage>
</organism>
<evidence type="ECO:0000313" key="12">
    <source>
        <dbReference type="Proteomes" id="UP000823990"/>
    </source>
</evidence>
<gene>
    <name evidence="9" type="primary">dapL</name>
    <name evidence="11" type="ORF">H9892_06340</name>
</gene>
<evidence type="ECO:0000256" key="2">
    <source>
        <dbReference type="ARBA" id="ARBA00004982"/>
    </source>
</evidence>
<dbReference type="GO" id="GO:0010285">
    <property type="term" value="F:L,L-diaminopimelate aminotransferase activity"/>
    <property type="evidence" value="ECO:0007669"/>
    <property type="project" value="UniProtKB-UniRule"/>
</dbReference>
<feature type="binding site" evidence="9">
    <location>
        <position position="176"/>
    </location>
    <ligand>
        <name>substrate</name>
    </ligand>
</feature>
<feature type="binding site" evidence="9">
    <location>
        <position position="207"/>
    </location>
    <ligand>
        <name>pyridoxal 5'-phosphate</name>
        <dbReference type="ChEBI" id="CHEBI:597326"/>
    </ligand>
</feature>